<protein>
    <submittedName>
        <fullName evidence="1">Uncharacterized protein</fullName>
    </submittedName>
</protein>
<organism evidence="1 2">
    <name type="scientific">Oceanobacillus neutriphilus</name>
    <dbReference type="NCBI Taxonomy" id="531815"/>
    <lineage>
        <taxon>Bacteria</taxon>
        <taxon>Bacillati</taxon>
        <taxon>Bacillota</taxon>
        <taxon>Bacilli</taxon>
        <taxon>Bacillales</taxon>
        <taxon>Bacillaceae</taxon>
        <taxon>Oceanobacillus</taxon>
    </lineage>
</organism>
<gene>
    <name evidence="1" type="ORF">GCM10011346_27340</name>
</gene>
<dbReference type="EMBL" id="BMLW01000007">
    <property type="protein sequence ID" value="GGP12219.1"/>
    <property type="molecule type" value="Genomic_DNA"/>
</dbReference>
<keyword evidence="2" id="KW-1185">Reference proteome</keyword>
<reference evidence="2" key="1">
    <citation type="journal article" date="2019" name="Int. J. Syst. Evol. Microbiol.">
        <title>The Global Catalogue of Microorganisms (GCM) 10K type strain sequencing project: providing services to taxonomists for standard genome sequencing and annotation.</title>
        <authorList>
            <consortium name="The Broad Institute Genomics Platform"/>
            <consortium name="The Broad Institute Genome Sequencing Center for Infectious Disease"/>
            <person name="Wu L."/>
            <person name="Ma J."/>
        </authorList>
    </citation>
    <scope>NUCLEOTIDE SEQUENCE [LARGE SCALE GENOMIC DNA]</scope>
    <source>
        <strain evidence="2">CGMCC 1.7693</strain>
    </source>
</reference>
<comment type="caution">
    <text evidence="1">The sequence shown here is derived from an EMBL/GenBank/DDBJ whole genome shotgun (WGS) entry which is preliminary data.</text>
</comment>
<evidence type="ECO:0000313" key="2">
    <source>
        <dbReference type="Proteomes" id="UP000641206"/>
    </source>
</evidence>
<name>A0ABQ2NWE4_9BACI</name>
<proteinExistence type="predicted"/>
<evidence type="ECO:0000313" key="1">
    <source>
        <dbReference type="EMBL" id="GGP12219.1"/>
    </source>
</evidence>
<dbReference type="Proteomes" id="UP000641206">
    <property type="component" value="Unassembled WGS sequence"/>
</dbReference>
<accession>A0ABQ2NWE4</accession>
<sequence length="41" mass="4851">MQAGNQDNEEHVHPRIGRYRCLFSNAKAELFILIITFIKEF</sequence>